<proteinExistence type="predicted"/>
<dbReference type="Pfam" id="PF00093">
    <property type="entry name" value="VWC"/>
    <property type="match status" value="1"/>
</dbReference>
<evidence type="ECO:0000313" key="3">
    <source>
        <dbReference type="RefSeq" id="XP_022108239.1"/>
    </source>
</evidence>
<dbReference type="PROSITE" id="PS01208">
    <property type="entry name" value="VWFC_1"/>
    <property type="match status" value="1"/>
</dbReference>
<dbReference type="PROSITE" id="PS50184">
    <property type="entry name" value="VWFC_2"/>
    <property type="match status" value="1"/>
</dbReference>
<protein>
    <submittedName>
        <fullName evidence="3">Chordin-like</fullName>
    </submittedName>
</protein>
<evidence type="ECO:0000259" key="1">
    <source>
        <dbReference type="PROSITE" id="PS50184"/>
    </source>
</evidence>
<dbReference type="InterPro" id="IPR001007">
    <property type="entry name" value="VWF_dom"/>
</dbReference>
<dbReference type="RefSeq" id="XP_022108239.1">
    <property type="nucleotide sequence ID" value="XM_022252547.1"/>
</dbReference>
<dbReference type="OrthoDB" id="6516201at2759"/>
<dbReference type="KEGG" id="aplc:110988748"/>
<dbReference type="Proteomes" id="UP000694845">
    <property type="component" value="Unplaced"/>
</dbReference>
<dbReference type="Gene3D" id="6.20.200.20">
    <property type="match status" value="1"/>
</dbReference>
<accession>A0A8B7ZS55</accession>
<dbReference type="GeneID" id="110988748"/>
<keyword evidence="2" id="KW-1185">Reference proteome</keyword>
<sequence length="108" mass="12008">MHVAQCSVPPEYSGSDYCNACKPPKVFNGTHCVPPLECLCYDETGYHKPFDKWDDPNQECSECVCFNNAISCYPKICPTVSCENPITPDGECCPYCPGRDRFTPVGIE</sequence>
<organism evidence="2 3">
    <name type="scientific">Acanthaster planci</name>
    <name type="common">Crown-of-thorns starfish</name>
    <dbReference type="NCBI Taxonomy" id="133434"/>
    <lineage>
        <taxon>Eukaryota</taxon>
        <taxon>Metazoa</taxon>
        <taxon>Echinodermata</taxon>
        <taxon>Eleutherozoa</taxon>
        <taxon>Asterozoa</taxon>
        <taxon>Asteroidea</taxon>
        <taxon>Valvatacea</taxon>
        <taxon>Valvatida</taxon>
        <taxon>Acanthasteridae</taxon>
        <taxon>Acanthaster</taxon>
    </lineage>
</organism>
<name>A0A8B7ZS55_ACAPL</name>
<feature type="domain" description="VWFC" evidence="1">
    <location>
        <begin position="40"/>
        <end position="97"/>
    </location>
</feature>
<dbReference type="SUPFAM" id="SSF57603">
    <property type="entry name" value="FnI-like domain"/>
    <property type="match status" value="1"/>
</dbReference>
<reference evidence="3" key="1">
    <citation type="submission" date="2025-08" db="UniProtKB">
        <authorList>
            <consortium name="RefSeq"/>
        </authorList>
    </citation>
    <scope>IDENTIFICATION</scope>
</reference>
<evidence type="ECO:0000313" key="2">
    <source>
        <dbReference type="Proteomes" id="UP000694845"/>
    </source>
</evidence>
<dbReference type="AlphaFoldDB" id="A0A8B7ZS55"/>
<gene>
    <name evidence="3" type="primary">LOC110988748</name>
</gene>
<dbReference type="SMART" id="SM00214">
    <property type="entry name" value="VWC"/>
    <property type="match status" value="1"/>
</dbReference>